<organism evidence="1 2">
    <name type="scientific">Idiomarina aquatica</name>
    <dbReference type="NCBI Taxonomy" id="1327752"/>
    <lineage>
        <taxon>Bacteria</taxon>
        <taxon>Pseudomonadati</taxon>
        <taxon>Pseudomonadota</taxon>
        <taxon>Gammaproteobacteria</taxon>
        <taxon>Alteromonadales</taxon>
        <taxon>Idiomarinaceae</taxon>
        <taxon>Idiomarina</taxon>
    </lineage>
</organism>
<dbReference type="EMBL" id="PIPS01000002">
    <property type="protein sequence ID" value="RUO43244.1"/>
    <property type="molecule type" value="Genomic_DNA"/>
</dbReference>
<name>A0AA94EER9_9GAMM</name>
<reference evidence="2" key="1">
    <citation type="journal article" date="2018" name="Front. Microbiol.">
        <title>Genome-Based Analysis Reveals the Taxonomy and Diversity of the Family Idiomarinaceae.</title>
        <authorList>
            <person name="Liu Y."/>
            <person name="Lai Q."/>
            <person name="Shao Z."/>
        </authorList>
    </citation>
    <scope>NUCLEOTIDE SEQUENCE [LARGE SCALE GENOMIC DNA]</scope>
    <source>
        <strain evidence="2">SN-14</strain>
    </source>
</reference>
<comment type="caution">
    <text evidence="1">The sequence shown here is derived from an EMBL/GenBank/DDBJ whole genome shotgun (WGS) entry which is preliminary data.</text>
</comment>
<proteinExistence type="predicted"/>
<sequence length="205" mass="23008">MRHHWIMPDHPLRSQVEAFICERYWLNFKACLRQLPSHLLAVFDEQTDNLDGKLVAACGIQFADQQVLFSQAYLDRSPQHYCIDGRPLPGYGQLAEVGSMAAVAVDYLPSLFGAVIEALQPLGRTAVIFTATRALQKYFARQGIVLTQLAEARPTALPESVRDLWGNYYQHQPLVLAGWLKQGGVFTAHKRPMTNVVEQGRAVCQ</sequence>
<gene>
    <name evidence="1" type="ORF">CWE23_07770</name>
</gene>
<protein>
    <submittedName>
        <fullName evidence="1">Thermostable hemolysin-like protein</fullName>
    </submittedName>
</protein>
<dbReference type="AlphaFoldDB" id="A0AA94EER9"/>
<evidence type="ECO:0000313" key="1">
    <source>
        <dbReference type="EMBL" id="RUO43244.1"/>
    </source>
</evidence>
<dbReference type="Pfam" id="PF12261">
    <property type="entry name" value="T_hemolysin"/>
    <property type="match status" value="1"/>
</dbReference>
<dbReference type="InterPro" id="IPR022050">
    <property type="entry name" value="T_hemolysin"/>
</dbReference>
<keyword evidence="2" id="KW-1185">Reference proteome</keyword>
<dbReference type="Proteomes" id="UP000286680">
    <property type="component" value="Unassembled WGS sequence"/>
</dbReference>
<accession>A0AA94EER9</accession>
<evidence type="ECO:0000313" key="2">
    <source>
        <dbReference type="Proteomes" id="UP000286680"/>
    </source>
</evidence>
<dbReference type="RefSeq" id="WP_126819934.1">
    <property type="nucleotide sequence ID" value="NZ_PIPS01000002.1"/>
</dbReference>